<gene>
    <name evidence="1" type="ORF">Mlaev_02382</name>
</gene>
<dbReference type="STRING" id="36807.Mlaev_02382"/>
<name>A0A150HAD8_9MICO</name>
<keyword evidence="2" id="KW-1185">Reference proteome</keyword>
<evidence type="ECO:0000313" key="1">
    <source>
        <dbReference type="EMBL" id="KXZ59093.1"/>
    </source>
</evidence>
<protein>
    <submittedName>
        <fullName evidence="1">Uncharacterized protein</fullName>
    </submittedName>
</protein>
<accession>A0A150HAD8</accession>
<dbReference type="PATRIC" id="fig|36807.3.peg.2423"/>
<dbReference type="RefSeq" id="WP_058633116.1">
    <property type="nucleotide sequence ID" value="NZ_LRAD01000050.1"/>
</dbReference>
<reference evidence="1 2" key="1">
    <citation type="submission" date="2016-01" db="EMBL/GenBank/DDBJ databases">
        <title>Draft genome sequences of Microbacterium laevaniformans LCDC 91-0039 and the type strain of Microbacterium hominis LCDC 84-209.</title>
        <authorList>
            <person name="Bernier A.-M."/>
            <person name="Bernard K."/>
        </authorList>
    </citation>
    <scope>NUCLEOTIDE SEQUENCE [LARGE SCALE GENOMIC DNA]</scope>
    <source>
        <strain evidence="1 2">LCDC 91-0039</strain>
    </source>
</reference>
<dbReference type="AlphaFoldDB" id="A0A150HAD8"/>
<evidence type="ECO:0000313" key="2">
    <source>
        <dbReference type="Proteomes" id="UP000075357"/>
    </source>
</evidence>
<proteinExistence type="predicted"/>
<dbReference type="Proteomes" id="UP000075357">
    <property type="component" value="Unassembled WGS sequence"/>
</dbReference>
<sequence length="94" mass="9989">MIEVEFRRPAASGYEAVGVLRVEDDGSYRVSGDIGVDLEEVTIMDRSAPGGRLALADDPVAWARKARRAFRTGYLVPVVVADTSPAASAPIVEG</sequence>
<organism evidence="1 2">
    <name type="scientific">Microbacterium laevaniformans</name>
    <dbReference type="NCBI Taxonomy" id="36807"/>
    <lineage>
        <taxon>Bacteria</taxon>
        <taxon>Bacillati</taxon>
        <taxon>Actinomycetota</taxon>
        <taxon>Actinomycetes</taxon>
        <taxon>Micrococcales</taxon>
        <taxon>Microbacteriaceae</taxon>
        <taxon>Microbacterium</taxon>
    </lineage>
</organism>
<dbReference type="EMBL" id="LRAD01000050">
    <property type="protein sequence ID" value="KXZ59093.1"/>
    <property type="molecule type" value="Genomic_DNA"/>
</dbReference>
<comment type="caution">
    <text evidence="1">The sequence shown here is derived from an EMBL/GenBank/DDBJ whole genome shotgun (WGS) entry which is preliminary data.</text>
</comment>